<feature type="chain" id="PRO_5005363031" evidence="1">
    <location>
        <begin position="18"/>
        <end position="41"/>
    </location>
</feature>
<gene>
    <name evidence="2" type="ORF">GSTENG00038602001</name>
</gene>
<feature type="signal peptide" evidence="1">
    <location>
        <begin position="1"/>
        <end position="17"/>
    </location>
</feature>
<reference evidence="2" key="2">
    <citation type="submission" date="2004-02" db="EMBL/GenBank/DDBJ databases">
        <authorList>
            <consortium name="Genoscope"/>
            <consortium name="Whitehead Institute Centre for Genome Research"/>
        </authorList>
    </citation>
    <scope>NUCLEOTIDE SEQUENCE</scope>
</reference>
<dbReference type="KEGG" id="tng:GSTEN00038602G001"/>
<dbReference type="EMBL" id="CAAE01018218">
    <property type="protein sequence ID" value="CAG13812.1"/>
    <property type="molecule type" value="Genomic_DNA"/>
</dbReference>
<name>Q4RCS1_TETNG</name>
<feature type="non-terminal residue" evidence="2">
    <location>
        <position position="41"/>
    </location>
</feature>
<accession>Q4RCS1</accession>
<reference evidence="2" key="1">
    <citation type="journal article" date="2004" name="Nature">
        <title>Genome duplication in the teleost fish Tetraodon nigroviridis reveals the early vertebrate proto-karyotype.</title>
        <authorList>
            <person name="Jaillon O."/>
            <person name="Aury J.-M."/>
            <person name="Brunet F."/>
            <person name="Petit J.-L."/>
            <person name="Stange-Thomann N."/>
            <person name="Mauceli E."/>
            <person name="Bouneau L."/>
            <person name="Fischer C."/>
            <person name="Ozouf-Costaz C."/>
            <person name="Bernot A."/>
            <person name="Nicaud S."/>
            <person name="Jaffe D."/>
            <person name="Fisher S."/>
            <person name="Lutfalla G."/>
            <person name="Dossat C."/>
            <person name="Segurens B."/>
            <person name="Dasilva C."/>
            <person name="Salanoubat M."/>
            <person name="Levy M."/>
            <person name="Boudet N."/>
            <person name="Castellano S."/>
            <person name="Anthouard V."/>
            <person name="Jubin C."/>
            <person name="Castelli V."/>
            <person name="Katinka M."/>
            <person name="Vacherie B."/>
            <person name="Biemont C."/>
            <person name="Skalli Z."/>
            <person name="Cattolico L."/>
            <person name="Poulain J."/>
            <person name="De Berardinis V."/>
            <person name="Cruaud C."/>
            <person name="Duprat S."/>
            <person name="Brottier P."/>
            <person name="Coutanceau J.-P."/>
            <person name="Gouzy J."/>
            <person name="Parra G."/>
            <person name="Lardier G."/>
            <person name="Chapple C."/>
            <person name="McKernan K.J."/>
            <person name="McEwan P."/>
            <person name="Bosak S."/>
            <person name="Kellis M."/>
            <person name="Volff J.-N."/>
            <person name="Guigo R."/>
            <person name="Zody M.C."/>
            <person name="Mesirov J."/>
            <person name="Lindblad-Toh K."/>
            <person name="Birren B."/>
            <person name="Nusbaum C."/>
            <person name="Kahn D."/>
            <person name="Robinson-Rechavi M."/>
            <person name="Laudet V."/>
            <person name="Schachter V."/>
            <person name="Quetier F."/>
            <person name="Saurin W."/>
            <person name="Scarpelli C."/>
            <person name="Wincker P."/>
            <person name="Lander E.S."/>
            <person name="Weissenbach J."/>
            <person name="Roest Crollius H."/>
        </authorList>
    </citation>
    <scope>NUCLEOTIDE SEQUENCE [LARGE SCALE GENOMIC DNA]</scope>
</reference>
<evidence type="ECO:0000313" key="2">
    <source>
        <dbReference type="EMBL" id="CAG13812.1"/>
    </source>
</evidence>
<proteinExistence type="predicted"/>
<evidence type="ECO:0000256" key="1">
    <source>
        <dbReference type="SAM" id="SignalP"/>
    </source>
</evidence>
<comment type="caution">
    <text evidence="2">The sequence shown here is derived from an EMBL/GenBank/DDBJ whole genome shotgun (WGS) entry which is preliminary data.</text>
</comment>
<keyword evidence="1" id="KW-0732">Signal</keyword>
<organism evidence="2">
    <name type="scientific">Tetraodon nigroviridis</name>
    <name type="common">Spotted green pufferfish</name>
    <name type="synonym">Chelonodon nigroviridis</name>
    <dbReference type="NCBI Taxonomy" id="99883"/>
    <lineage>
        <taxon>Eukaryota</taxon>
        <taxon>Metazoa</taxon>
        <taxon>Chordata</taxon>
        <taxon>Craniata</taxon>
        <taxon>Vertebrata</taxon>
        <taxon>Euteleostomi</taxon>
        <taxon>Actinopterygii</taxon>
        <taxon>Neopterygii</taxon>
        <taxon>Teleostei</taxon>
        <taxon>Neoteleostei</taxon>
        <taxon>Acanthomorphata</taxon>
        <taxon>Eupercaria</taxon>
        <taxon>Tetraodontiformes</taxon>
        <taxon>Tetradontoidea</taxon>
        <taxon>Tetraodontidae</taxon>
        <taxon>Tetraodon</taxon>
    </lineage>
</organism>
<sequence>MGVWGWVCMTSLSGLLPAWEEDQLPVEELLLFEVAWEVTNK</sequence>
<protein>
    <submittedName>
        <fullName evidence="2">(spotted green pufferfish) hypothetical protein</fullName>
    </submittedName>
</protein>
<dbReference type="AlphaFoldDB" id="Q4RCS1"/>